<dbReference type="OrthoDB" id="9135868at2"/>
<keyword evidence="1" id="KW-1133">Transmembrane helix</keyword>
<accession>A0A2S4MA26</accession>
<feature type="transmembrane region" description="Helical" evidence="1">
    <location>
        <begin position="43"/>
        <end position="62"/>
    </location>
</feature>
<dbReference type="AlphaFoldDB" id="A0A2S4MA26"/>
<sequence length="232" mass="24175">MKPRSLAIPTIFRRGPDSHLAWLAAVVGPWAALAALRPGATGLPLPALCLAPCLALAGWLVLRRLSSTDPEAHLSRNMLLFGTFGMLAGLALDARGPGLALIASQCGAGATPGPLQVSYLHWRALPAMHIGMLSFGLSAVALRGLTRSGTHPSLCVASLRHAACPVWMLVGMTFGSIVCERSGMGFIGGSTFDGSAVVMLGGMFAGMVWGMVAHAAFHRASKRLRRTTIPAT</sequence>
<feature type="transmembrane region" description="Helical" evidence="1">
    <location>
        <begin position="74"/>
        <end position="92"/>
    </location>
</feature>
<feature type="transmembrane region" description="Helical" evidence="1">
    <location>
        <begin position="124"/>
        <end position="142"/>
    </location>
</feature>
<keyword evidence="1" id="KW-0472">Membrane</keyword>
<protein>
    <submittedName>
        <fullName evidence="2">Uncharacterized protein</fullName>
    </submittedName>
</protein>
<reference evidence="2 3" key="1">
    <citation type="submission" date="2018-01" db="EMBL/GenBank/DDBJ databases">
        <title>Genomic Encyclopedia of Type Strains, Phase III (KMG-III): the genomes of soil and plant-associated and newly described type strains.</title>
        <authorList>
            <person name="Whitman W."/>
        </authorList>
    </citation>
    <scope>NUCLEOTIDE SEQUENCE [LARGE SCALE GENOMIC DNA]</scope>
    <source>
        <strain evidence="2 3">JCM 18070</strain>
    </source>
</reference>
<dbReference type="EMBL" id="PQGA01000006">
    <property type="protein sequence ID" value="POR51485.1"/>
    <property type="molecule type" value="Genomic_DNA"/>
</dbReference>
<evidence type="ECO:0000313" key="2">
    <source>
        <dbReference type="EMBL" id="POR51485.1"/>
    </source>
</evidence>
<keyword evidence="3" id="KW-1185">Reference proteome</keyword>
<organism evidence="2 3">
    <name type="scientific">Paraburkholderia eburnea</name>
    <dbReference type="NCBI Taxonomy" id="1189126"/>
    <lineage>
        <taxon>Bacteria</taxon>
        <taxon>Pseudomonadati</taxon>
        <taxon>Pseudomonadota</taxon>
        <taxon>Betaproteobacteria</taxon>
        <taxon>Burkholderiales</taxon>
        <taxon>Burkholderiaceae</taxon>
        <taxon>Paraburkholderia</taxon>
    </lineage>
</organism>
<proteinExistence type="predicted"/>
<name>A0A2S4MA26_9BURK</name>
<evidence type="ECO:0000313" key="3">
    <source>
        <dbReference type="Proteomes" id="UP000237381"/>
    </source>
</evidence>
<feature type="transmembrane region" description="Helical" evidence="1">
    <location>
        <begin position="154"/>
        <end position="177"/>
    </location>
</feature>
<comment type="caution">
    <text evidence="2">The sequence shown here is derived from an EMBL/GenBank/DDBJ whole genome shotgun (WGS) entry which is preliminary data.</text>
</comment>
<feature type="transmembrane region" description="Helical" evidence="1">
    <location>
        <begin position="20"/>
        <end position="37"/>
    </location>
</feature>
<dbReference type="RefSeq" id="WP_146055270.1">
    <property type="nucleotide sequence ID" value="NZ_PQGA01000006.1"/>
</dbReference>
<dbReference type="Proteomes" id="UP000237381">
    <property type="component" value="Unassembled WGS sequence"/>
</dbReference>
<gene>
    <name evidence="2" type="ORF">B0G62_10614</name>
</gene>
<feature type="transmembrane region" description="Helical" evidence="1">
    <location>
        <begin position="197"/>
        <end position="217"/>
    </location>
</feature>
<keyword evidence="1" id="KW-0812">Transmembrane</keyword>
<evidence type="ECO:0000256" key="1">
    <source>
        <dbReference type="SAM" id="Phobius"/>
    </source>
</evidence>